<dbReference type="EMBL" id="UOED01000089">
    <property type="protein sequence ID" value="VAV94345.1"/>
    <property type="molecule type" value="Genomic_DNA"/>
</dbReference>
<dbReference type="CDD" id="cd02440">
    <property type="entry name" value="AdoMet_MTases"/>
    <property type="match status" value="1"/>
</dbReference>
<proteinExistence type="predicted"/>
<dbReference type="PANTHER" id="PTHR43464:SF19">
    <property type="entry name" value="UBIQUINONE BIOSYNTHESIS O-METHYLTRANSFERASE, MITOCHONDRIAL"/>
    <property type="match status" value="1"/>
</dbReference>
<dbReference type="GO" id="GO:0032259">
    <property type="term" value="P:methylation"/>
    <property type="evidence" value="ECO:0007669"/>
    <property type="project" value="UniProtKB-KW"/>
</dbReference>
<dbReference type="InterPro" id="IPR013216">
    <property type="entry name" value="Methyltransf_11"/>
</dbReference>
<dbReference type="GO" id="GO:0008757">
    <property type="term" value="F:S-adenosylmethionine-dependent methyltransferase activity"/>
    <property type="evidence" value="ECO:0007669"/>
    <property type="project" value="InterPro"/>
</dbReference>
<organism evidence="5">
    <name type="scientific">hydrothermal vent metagenome</name>
    <dbReference type="NCBI Taxonomy" id="652676"/>
    <lineage>
        <taxon>unclassified sequences</taxon>
        <taxon>metagenomes</taxon>
        <taxon>ecological metagenomes</taxon>
    </lineage>
</organism>
<reference evidence="5" key="1">
    <citation type="submission" date="2018-06" db="EMBL/GenBank/DDBJ databases">
        <authorList>
            <person name="Zhirakovskaya E."/>
        </authorList>
    </citation>
    <scope>NUCLEOTIDE SEQUENCE</scope>
</reference>
<dbReference type="SUPFAM" id="SSF53335">
    <property type="entry name" value="S-adenosyl-L-methionine-dependent methyltransferases"/>
    <property type="match status" value="1"/>
</dbReference>
<dbReference type="InterPro" id="IPR029063">
    <property type="entry name" value="SAM-dependent_MTases_sf"/>
</dbReference>
<sequence length="227" mass="25536">MTNEQTENRWEALYQDGLGAPRYPNGHVVRWLFGNFPRTQAADVHLLDMGCGMGRHAVMMANEGFNVSGTDYSAAAIDQAVAWAARAELDIDYAAAPADKQPFADQSFDGILSYAVLYYLSLDRMKMAFDEIHRLLKPGGKAFIMIKNHRDVRATKGTEIAPHQFLINQTDDGMPWNNEQDMRLTLLPRAAILDICGKFSHVMINEMTTSLDDGNYLEAAWLIYLTR</sequence>
<protein>
    <recommendedName>
        <fullName evidence="4">Methyltransferase type 11 domain-containing protein</fullName>
    </recommendedName>
</protein>
<dbReference type="PANTHER" id="PTHR43464">
    <property type="entry name" value="METHYLTRANSFERASE"/>
    <property type="match status" value="1"/>
</dbReference>
<evidence type="ECO:0000313" key="5">
    <source>
        <dbReference type="EMBL" id="VAV94345.1"/>
    </source>
</evidence>
<keyword evidence="3" id="KW-0949">S-adenosyl-L-methionine</keyword>
<evidence type="ECO:0000256" key="3">
    <source>
        <dbReference type="ARBA" id="ARBA00022691"/>
    </source>
</evidence>
<name>A0A3B0SHC6_9ZZZZ</name>
<accession>A0A3B0SHC6</accession>
<dbReference type="AlphaFoldDB" id="A0A3B0SHC6"/>
<evidence type="ECO:0000256" key="2">
    <source>
        <dbReference type="ARBA" id="ARBA00022679"/>
    </source>
</evidence>
<dbReference type="Gene3D" id="3.40.50.150">
    <property type="entry name" value="Vaccinia Virus protein VP39"/>
    <property type="match status" value="1"/>
</dbReference>
<evidence type="ECO:0000256" key="1">
    <source>
        <dbReference type="ARBA" id="ARBA00022603"/>
    </source>
</evidence>
<keyword evidence="1" id="KW-0489">Methyltransferase</keyword>
<feature type="domain" description="Methyltransferase type 11" evidence="4">
    <location>
        <begin position="47"/>
        <end position="144"/>
    </location>
</feature>
<gene>
    <name evidence="5" type="ORF">MNBD_ALPHA02-5</name>
</gene>
<keyword evidence="2" id="KW-0808">Transferase</keyword>
<evidence type="ECO:0000259" key="4">
    <source>
        <dbReference type="Pfam" id="PF08241"/>
    </source>
</evidence>
<dbReference type="Pfam" id="PF08241">
    <property type="entry name" value="Methyltransf_11"/>
    <property type="match status" value="1"/>
</dbReference>